<dbReference type="Proteomes" id="UP000654075">
    <property type="component" value="Unassembled WGS sequence"/>
</dbReference>
<feature type="non-terminal residue" evidence="2">
    <location>
        <position position="1"/>
    </location>
</feature>
<comment type="caution">
    <text evidence="2">The sequence shown here is derived from an EMBL/GenBank/DDBJ whole genome shotgun (WGS) entry which is preliminary data.</text>
</comment>
<dbReference type="AlphaFoldDB" id="A0A813FBU0"/>
<accession>A0A813FBU0</accession>
<proteinExistence type="predicted"/>
<evidence type="ECO:0000313" key="2">
    <source>
        <dbReference type="EMBL" id="CAE8611984.1"/>
    </source>
</evidence>
<protein>
    <submittedName>
        <fullName evidence="2">Uncharacterized protein</fullName>
    </submittedName>
</protein>
<gene>
    <name evidence="2" type="ORF">PGLA1383_LOCUS29779</name>
</gene>
<name>A0A813FBU0_POLGL</name>
<evidence type="ECO:0000313" key="3">
    <source>
        <dbReference type="Proteomes" id="UP000654075"/>
    </source>
</evidence>
<feature type="coiled-coil region" evidence="1">
    <location>
        <begin position="829"/>
        <end position="856"/>
    </location>
</feature>
<evidence type="ECO:0000256" key="1">
    <source>
        <dbReference type="SAM" id="Coils"/>
    </source>
</evidence>
<reference evidence="2" key="1">
    <citation type="submission" date="2021-02" db="EMBL/GenBank/DDBJ databases">
        <authorList>
            <person name="Dougan E. K."/>
            <person name="Rhodes N."/>
            <person name="Thang M."/>
            <person name="Chan C."/>
        </authorList>
    </citation>
    <scope>NUCLEOTIDE SEQUENCE</scope>
</reference>
<keyword evidence="1" id="KW-0175">Coiled coil</keyword>
<keyword evidence="3" id="KW-1185">Reference proteome</keyword>
<sequence>AFQGLPVLKEACETLAARHFAWALDRCVHNRKARALFLMRGLSHAKQRAALAARDSQALLRARQRQLRRALQAWHLALVRPRRLGAPLMRAVGRLQQWSLQRLMLHGLELRCEQRLGRMCASKVQAVHAESAVGLEAARRSFEDELRTVHDKADSSLKLLAGAHAREVERIYRTADRQLMIEAWSQWRLSQDRARAAARIGSILVQKLQRTHLQTWRRRAEVHALSYLEVQIDCFDAFAAKRNALVWRVLQRSCSYWTAEATDEGLVAVLCAWRQHLADVRLANCRKRLACQKLATIGVNLLRRSLIYTVRQVDEAHQSRELDHLREELRAARLEEVQRDSFVSELAALQSQSFALSMAKSRSALKEANQDAEAKELHRSWHGWAEHQRFQSLKQMLACLREARAPVGRSRAVLSTWQRLAQAAVTAAPLRTRADLCAQAVVRLREKSVASMALARQRRPLARLAAVAAAARQLRTRQLAREAASCLRCVAAAGVRLRRFVGVLHRVGRRSALQTWQHFARQRQLSLWAQEKSKVIERGISLGELKAELATRPYFQRLVHPPLGDWAEPWRDQSANASWLRLCLTATVRRHRRTQLSSVFGASGLRSWRGQAARIGASADAAARGQTAMHRALNRQKADCERLVELRSRECAARTAKVLLHAWSCASAAERAHQAQRLCAARSLLRAVATLERHGRRAALERWRALAAAGGAEVAAASSIAAYSRAEKLERIRQGGLKLQSLLNHRQTLGVCKALNGSWRAARWQALVRSLDASAAREQRRLRADCDGLRAQLVVSEEEAFRFSSLEAGMAERSDQTREDAEARAWEESAELREELRQALARISTLESERRAATKEVGLVRSELSETTRSLSDQTAQAELRRERAFHEQAQALQQQALTSGLQ</sequence>
<dbReference type="EMBL" id="CAJNNV010025064">
    <property type="protein sequence ID" value="CAE8611984.1"/>
    <property type="molecule type" value="Genomic_DNA"/>
</dbReference>
<organism evidence="2 3">
    <name type="scientific">Polarella glacialis</name>
    <name type="common">Dinoflagellate</name>
    <dbReference type="NCBI Taxonomy" id="89957"/>
    <lineage>
        <taxon>Eukaryota</taxon>
        <taxon>Sar</taxon>
        <taxon>Alveolata</taxon>
        <taxon>Dinophyceae</taxon>
        <taxon>Suessiales</taxon>
        <taxon>Suessiaceae</taxon>
        <taxon>Polarella</taxon>
    </lineage>
</organism>